<dbReference type="RefSeq" id="WP_158075328.1">
    <property type="nucleotide sequence ID" value="NZ_JBEOYA010000075.1"/>
</dbReference>
<evidence type="ECO:0008006" key="3">
    <source>
        <dbReference type="Google" id="ProtNLM"/>
    </source>
</evidence>
<accession>A0ABV1U9L7</accession>
<evidence type="ECO:0000313" key="2">
    <source>
        <dbReference type="Proteomes" id="UP001470023"/>
    </source>
</evidence>
<name>A0ABV1U9L7_9ACTN</name>
<protein>
    <recommendedName>
        <fullName evidence="3">Transposase</fullName>
    </recommendedName>
</protein>
<keyword evidence="2" id="KW-1185">Reference proteome</keyword>
<dbReference type="Proteomes" id="UP001470023">
    <property type="component" value="Unassembled WGS sequence"/>
</dbReference>
<comment type="caution">
    <text evidence="1">The sequence shown here is derived from an EMBL/GenBank/DDBJ whole genome shotgun (WGS) entry which is preliminary data.</text>
</comment>
<gene>
    <name evidence="1" type="ORF">ABT272_21960</name>
</gene>
<sequence>MPVFQAGGHRWPPARLAADVAAWRSWYRRSVVLDALEYLHQHRPAGRP</sequence>
<organism evidence="1 2">
    <name type="scientific">Streptomyces sp. 900105245</name>
    <dbReference type="NCBI Taxonomy" id="3154379"/>
    <lineage>
        <taxon>Bacteria</taxon>
        <taxon>Bacillati</taxon>
        <taxon>Actinomycetota</taxon>
        <taxon>Actinomycetes</taxon>
        <taxon>Kitasatosporales</taxon>
        <taxon>Streptomycetaceae</taxon>
        <taxon>Streptomyces</taxon>
    </lineage>
</organism>
<proteinExistence type="predicted"/>
<evidence type="ECO:0000313" key="1">
    <source>
        <dbReference type="EMBL" id="MER6430384.1"/>
    </source>
</evidence>
<dbReference type="EMBL" id="JBEPAZ010000018">
    <property type="protein sequence ID" value="MER6430384.1"/>
    <property type="molecule type" value="Genomic_DNA"/>
</dbReference>
<reference evidence="1 2" key="1">
    <citation type="submission" date="2024-06" db="EMBL/GenBank/DDBJ databases">
        <title>The Natural Products Discovery Center: Release of the First 8490 Sequenced Strains for Exploring Actinobacteria Biosynthetic Diversity.</title>
        <authorList>
            <person name="Kalkreuter E."/>
            <person name="Kautsar S.A."/>
            <person name="Yang D."/>
            <person name="Bader C.D."/>
            <person name="Teijaro C.N."/>
            <person name="Fluegel L."/>
            <person name="Davis C.M."/>
            <person name="Simpson J.R."/>
            <person name="Lauterbach L."/>
            <person name="Steele A.D."/>
            <person name="Gui C."/>
            <person name="Meng S."/>
            <person name="Li G."/>
            <person name="Viehrig K."/>
            <person name="Ye F."/>
            <person name="Su P."/>
            <person name="Kiefer A.F."/>
            <person name="Nichols A."/>
            <person name="Cepeda A.J."/>
            <person name="Yan W."/>
            <person name="Fan B."/>
            <person name="Jiang Y."/>
            <person name="Adhikari A."/>
            <person name="Zheng C.-J."/>
            <person name="Schuster L."/>
            <person name="Cowan T.M."/>
            <person name="Smanski M.J."/>
            <person name="Chevrette M.G."/>
            <person name="De Carvalho L.P.S."/>
            <person name="Shen B."/>
        </authorList>
    </citation>
    <scope>NUCLEOTIDE SEQUENCE [LARGE SCALE GENOMIC DNA]</scope>
    <source>
        <strain evidence="1 2">NPDC001166</strain>
    </source>
</reference>